<accession>A0A3N4M1T9</accession>
<evidence type="ECO:0008006" key="3">
    <source>
        <dbReference type="Google" id="ProtNLM"/>
    </source>
</evidence>
<organism evidence="1 2">
    <name type="scientific">Terfezia boudieri ATCC MYA-4762</name>
    <dbReference type="NCBI Taxonomy" id="1051890"/>
    <lineage>
        <taxon>Eukaryota</taxon>
        <taxon>Fungi</taxon>
        <taxon>Dikarya</taxon>
        <taxon>Ascomycota</taxon>
        <taxon>Pezizomycotina</taxon>
        <taxon>Pezizomycetes</taxon>
        <taxon>Pezizales</taxon>
        <taxon>Pezizaceae</taxon>
        <taxon>Terfezia</taxon>
    </lineage>
</organism>
<gene>
    <name evidence="1" type="ORF">L211DRAFT_776546</name>
</gene>
<evidence type="ECO:0000313" key="1">
    <source>
        <dbReference type="EMBL" id="RPB28987.1"/>
    </source>
</evidence>
<sequence>MDRISVTEEKFVLIVEAKRASTGQAIKQCVLSLKDAWDNNEGGEVYGFVTLGEQWRMIKFDGKSFVATEAFMVLFESMKEDKKRWTKNYSVVVDCIYFALSNGGIIKDEVV</sequence>
<proteinExistence type="predicted"/>
<protein>
    <recommendedName>
        <fullName evidence="3">Fungal-type protein kinase domain-containing protein</fullName>
    </recommendedName>
</protein>
<keyword evidence="2" id="KW-1185">Reference proteome</keyword>
<evidence type="ECO:0000313" key="2">
    <source>
        <dbReference type="Proteomes" id="UP000267821"/>
    </source>
</evidence>
<name>A0A3N4M1T9_9PEZI</name>
<dbReference type="Proteomes" id="UP000267821">
    <property type="component" value="Unassembled WGS sequence"/>
</dbReference>
<dbReference type="EMBL" id="ML121528">
    <property type="protein sequence ID" value="RPB28987.1"/>
    <property type="molecule type" value="Genomic_DNA"/>
</dbReference>
<dbReference type="OrthoDB" id="5355583at2759"/>
<dbReference type="InParanoid" id="A0A3N4M1T9"/>
<reference evidence="1 2" key="1">
    <citation type="journal article" date="2018" name="Nat. Ecol. Evol.">
        <title>Pezizomycetes genomes reveal the molecular basis of ectomycorrhizal truffle lifestyle.</title>
        <authorList>
            <person name="Murat C."/>
            <person name="Payen T."/>
            <person name="Noel B."/>
            <person name="Kuo A."/>
            <person name="Morin E."/>
            <person name="Chen J."/>
            <person name="Kohler A."/>
            <person name="Krizsan K."/>
            <person name="Balestrini R."/>
            <person name="Da Silva C."/>
            <person name="Montanini B."/>
            <person name="Hainaut M."/>
            <person name="Levati E."/>
            <person name="Barry K.W."/>
            <person name="Belfiori B."/>
            <person name="Cichocki N."/>
            <person name="Clum A."/>
            <person name="Dockter R.B."/>
            <person name="Fauchery L."/>
            <person name="Guy J."/>
            <person name="Iotti M."/>
            <person name="Le Tacon F."/>
            <person name="Lindquist E.A."/>
            <person name="Lipzen A."/>
            <person name="Malagnac F."/>
            <person name="Mello A."/>
            <person name="Molinier V."/>
            <person name="Miyauchi S."/>
            <person name="Poulain J."/>
            <person name="Riccioni C."/>
            <person name="Rubini A."/>
            <person name="Sitrit Y."/>
            <person name="Splivallo R."/>
            <person name="Traeger S."/>
            <person name="Wang M."/>
            <person name="Zifcakova L."/>
            <person name="Wipf D."/>
            <person name="Zambonelli A."/>
            <person name="Paolocci F."/>
            <person name="Nowrousian M."/>
            <person name="Ottonello S."/>
            <person name="Baldrian P."/>
            <person name="Spatafora J.W."/>
            <person name="Henrissat B."/>
            <person name="Nagy L.G."/>
            <person name="Aury J.M."/>
            <person name="Wincker P."/>
            <person name="Grigoriev I.V."/>
            <person name="Bonfante P."/>
            <person name="Martin F.M."/>
        </authorList>
    </citation>
    <scope>NUCLEOTIDE SEQUENCE [LARGE SCALE GENOMIC DNA]</scope>
    <source>
        <strain evidence="1 2">ATCC MYA-4762</strain>
    </source>
</reference>
<dbReference type="AlphaFoldDB" id="A0A3N4M1T9"/>